<gene>
    <name evidence="1" type="ORF">ECE50_026380</name>
</gene>
<dbReference type="Pfam" id="PF04993">
    <property type="entry name" value="TfoX_N"/>
    <property type="match status" value="1"/>
</dbReference>
<accession>A0A3S1CYU9</accession>
<sequence length="108" mass="12329">MNKTNDQLTDWIRKGMQPIGPVSVRAMGEGQAVYLENVFFALVKDGRIWFYADEESDLAFDAAGSEWMEGSHQQQYFRSAPDAAYEDAKDLRKWAKQGMAAGRRTKFK</sequence>
<dbReference type="RefSeq" id="WP_127043659.1">
    <property type="nucleotide sequence ID" value="NZ_JAABOK010000005.1"/>
</dbReference>
<reference evidence="1" key="1">
    <citation type="submission" date="2020-05" db="EMBL/GenBank/DDBJ databases">
        <title>Chitinophaga laudate sp. nov., isolated from a tropical peat swamp.</title>
        <authorList>
            <person name="Goh C.B.S."/>
            <person name="Lee M.S."/>
            <person name="Parimannan S."/>
            <person name="Pasbakhsh P."/>
            <person name="Yule C.M."/>
            <person name="Rajandas H."/>
            <person name="Loke S."/>
            <person name="Croft L."/>
            <person name="Tan J.B.L."/>
        </authorList>
    </citation>
    <scope>NUCLEOTIDE SEQUENCE</scope>
    <source>
        <strain evidence="1">Mgbs1</strain>
    </source>
</reference>
<evidence type="ECO:0000313" key="1">
    <source>
        <dbReference type="EMBL" id="NSL90377.1"/>
    </source>
</evidence>
<dbReference type="AlphaFoldDB" id="A0A3S1CYU9"/>
<name>A0A3S1CYU9_9BACT</name>
<evidence type="ECO:0000313" key="2">
    <source>
        <dbReference type="Proteomes" id="UP000281028"/>
    </source>
</evidence>
<comment type="caution">
    <text evidence="1">The sequence shown here is derived from an EMBL/GenBank/DDBJ whole genome shotgun (WGS) entry which is preliminary data.</text>
</comment>
<keyword evidence="2" id="KW-1185">Reference proteome</keyword>
<proteinExistence type="predicted"/>
<dbReference type="OrthoDB" id="1524907at2"/>
<dbReference type="EMBL" id="RIAR02000001">
    <property type="protein sequence ID" value="NSL90377.1"/>
    <property type="molecule type" value="Genomic_DNA"/>
</dbReference>
<dbReference type="SUPFAM" id="SSF159894">
    <property type="entry name" value="YgaC/TfoX-N like"/>
    <property type="match status" value="1"/>
</dbReference>
<dbReference type="Gene3D" id="3.30.1460.30">
    <property type="entry name" value="YgaC/TfoX-N like chaperone"/>
    <property type="match status" value="1"/>
</dbReference>
<dbReference type="InterPro" id="IPR007076">
    <property type="entry name" value="TfoX_N"/>
</dbReference>
<organism evidence="1 2">
    <name type="scientific">Chitinophaga solisilvae</name>
    <dbReference type="NCBI Taxonomy" id="1233460"/>
    <lineage>
        <taxon>Bacteria</taxon>
        <taxon>Pseudomonadati</taxon>
        <taxon>Bacteroidota</taxon>
        <taxon>Chitinophagia</taxon>
        <taxon>Chitinophagales</taxon>
        <taxon>Chitinophagaceae</taxon>
        <taxon>Chitinophaga</taxon>
    </lineage>
</organism>
<dbReference type="Proteomes" id="UP000281028">
    <property type="component" value="Unassembled WGS sequence"/>
</dbReference>
<protein>
    <submittedName>
        <fullName evidence="1">TfoX/Sxy family protein</fullName>
    </submittedName>
</protein>